<dbReference type="InterPro" id="IPR012001">
    <property type="entry name" value="Thiamin_PyroP_enz_TPP-bd_dom"/>
</dbReference>
<keyword evidence="6 9" id="KW-0786">Thiamine pyrophosphate</keyword>
<protein>
    <recommendedName>
        <fullName evidence="9">Acetolactate synthase</fullName>
        <ecNumber evidence="9">2.2.1.6</ecNumber>
    </recommendedName>
</protein>
<dbReference type="GO" id="GO:0003984">
    <property type="term" value="F:acetolactate synthase activity"/>
    <property type="evidence" value="ECO:0007669"/>
    <property type="project" value="UniProtKB-EC"/>
</dbReference>
<comment type="similarity">
    <text evidence="3 9">Belongs to the TPP enzyme family.</text>
</comment>
<keyword evidence="9" id="KW-0460">Magnesium</keyword>
<dbReference type="GO" id="GO:0000287">
    <property type="term" value="F:magnesium ion binding"/>
    <property type="evidence" value="ECO:0007669"/>
    <property type="project" value="UniProtKB-UniRule"/>
</dbReference>
<dbReference type="Pfam" id="PF02776">
    <property type="entry name" value="TPP_enzyme_N"/>
    <property type="match status" value="1"/>
</dbReference>
<sequence length="598" mass="66672">MRINLSEKFINRGYVKTSHFRGGIVDPTRSSQMRVVDLIASLFRDLKVRDIMGVIGGSIMPLYDALYHHREHFRILMFRHEQGAVHAADSYARVKGTPGVVLTTSGPGATNIITGLTNAYMDSSPVLAITGQVSTNVLGRDAFQEADIFGIAAPVTKFVYQVRDPEEAVPAIELAYRISMKGRPGPTLIDLPRDVQVAHPSGMRELPVDLSKYEPPLPDEGKLREACRVLMEAERPVILVGGGVRISGAHEEVLKIAELLRAPIVTTLTGKGSVPSTHPLVLGVVGMHGRPEADAALANADVILALGTRFSDRTVGSFEEVSKKKIIHIDIDESELGKNVRTQIAIASDLRLALRKMLSLIEERRDERYLEWLMMIRREFERAMEEWSRSFNGMAPWKILKSIRRAMPPDSITVTGVGSHQMWAELHWDVLMPRTFITSAGLGTMGFGIPAALGAKAAAGERGVVCIDGDGSFQMTFNNLALVREYGLPFIEAIFDNRALMLVKHWQKFLYGGRVIATEFRGSPDLSKIAEAYDIEYFRPESYEEIERKVDWAVRNDEPLILDLLIDSEQDIVLPWVQPGKWLTEAILPPRMEVSLRW</sequence>
<dbReference type="Gene3D" id="3.40.50.970">
    <property type="match status" value="2"/>
</dbReference>
<dbReference type="InterPro" id="IPR011766">
    <property type="entry name" value="TPP_enzyme_TPP-bd"/>
</dbReference>
<dbReference type="UniPathway" id="UPA00049">
    <property type="reaction ID" value="UER00059"/>
</dbReference>
<dbReference type="PANTHER" id="PTHR18968">
    <property type="entry name" value="THIAMINE PYROPHOSPHATE ENZYMES"/>
    <property type="match status" value="1"/>
</dbReference>
<dbReference type="Pfam" id="PF00205">
    <property type="entry name" value="TPP_enzyme_M"/>
    <property type="match status" value="1"/>
</dbReference>
<reference evidence="13 14" key="1">
    <citation type="submission" date="2018-10" db="EMBL/GenBank/DDBJ databases">
        <title>Co-occurring genomic capacity for anaerobic methane metabolism and dissimilatory sulfite reduction discovered in the Korarchaeota.</title>
        <authorList>
            <person name="Mckay L.J."/>
            <person name="Dlakic M."/>
            <person name="Fields M.W."/>
            <person name="Delmont T.O."/>
            <person name="Eren A.M."/>
            <person name="Jay Z.J."/>
            <person name="Klingelsmith K.B."/>
            <person name="Rusch D.B."/>
            <person name="Inskeep W.P."/>
        </authorList>
    </citation>
    <scope>NUCLEOTIDE SEQUENCE [LARGE SCALE GENOMIC DNA]</scope>
    <source>
        <strain evidence="13 14">WS</strain>
    </source>
</reference>
<comment type="caution">
    <text evidence="13">The sequence shown here is derived from an EMBL/GenBank/DDBJ whole genome shotgun (WGS) entry which is preliminary data.</text>
</comment>
<gene>
    <name evidence="13" type="primary">ilvB</name>
    <name evidence="13" type="ORF">D9Q81_09260</name>
</gene>
<evidence type="ECO:0000256" key="5">
    <source>
        <dbReference type="ARBA" id="ARBA00022605"/>
    </source>
</evidence>
<dbReference type="FunFam" id="3.40.50.1220:FF:000008">
    <property type="entry name" value="Acetolactate synthase"/>
    <property type="match status" value="1"/>
</dbReference>
<dbReference type="SUPFAM" id="SSF52518">
    <property type="entry name" value="Thiamin diphosphate-binding fold (THDP-binding)"/>
    <property type="match status" value="2"/>
</dbReference>
<dbReference type="PANTHER" id="PTHR18968:SF13">
    <property type="entry name" value="ACETOLACTATE SYNTHASE CATALYTIC SUBUNIT, MITOCHONDRIAL"/>
    <property type="match status" value="1"/>
</dbReference>
<accession>A0A3R9Q7Q0</accession>
<dbReference type="EMBL" id="RCOR01000050">
    <property type="protein sequence ID" value="RSN67055.1"/>
    <property type="molecule type" value="Genomic_DNA"/>
</dbReference>
<dbReference type="SUPFAM" id="SSF52467">
    <property type="entry name" value="DHS-like NAD/FAD-binding domain"/>
    <property type="match status" value="1"/>
</dbReference>
<dbReference type="Gene3D" id="3.40.50.1220">
    <property type="entry name" value="TPP-binding domain"/>
    <property type="match status" value="1"/>
</dbReference>
<organism evidence="13 14">
    <name type="scientific">Candidatus Korarchaeum cryptofilum</name>
    <dbReference type="NCBI Taxonomy" id="498846"/>
    <lineage>
        <taxon>Archaea</taxon>
        <taxon>Thermoproteota</taxon>
        <taxon>Candidatus Korarchaeia</taxon>
        <taxon>Candidatus Korarchaeales</taxon>
        <taxon>Candidatus Korarchaeaceae</taxon>
        <taxon>Candidatus Korarchaeum</taxon>
    </lineage>
</organism>
<evidence type="ECO:0000313" key="14">
    <source>
        <dbReference type="Proteomes" id="UP000278149"/>
    </source>
</evidence>
<feature type="domain" description="Thiamine pyrophosphate enzyme N-terminal TPP-binding" evidence="12">
    <location>
        <begin position="33"/>
        <end position="149"/>
    </location>
</feature>
<keyword evidence="7 9" id="KW-0100">Branched-chain amino acid biosynthesis</keyword>
<comment type="catalytic activity">
    <reaction evidence="8">
        <text>a 2-oxocarboxylate + 2 oxidized [2Fe-2S]-[ferredoxin] + CoA = an acyl-CoA + 2 reduced [2Fe-2S]-[ferredoxin] + CO2 + H(+)</text>
        <dbReference type="Rhea" id="RHEA:42316"/>
        <dbReference type="Rhea" id="RHEA-COMP:10000"/>
        <dbReference type="Rhea" id="RHEA-COMP:10001"/>
        <dbReference type="ChEBI" id="CHEBI:15378"/>
        <dbReference type="ChEBI" id="CHEBI:16526"/>
        <dbReference type="ChEBI" id="CHEBI:33737"/>
        <dbReference type="ChEBI" id="CHEBI:33738"/>
        <dbReference type="ChEBI" id="CHEBI:35179"/>
        <dbReference type="ChEBI" id="CHEBI:57287"/>
        <dbReference type="ChEBI" id="CHEBI:58342"/>
        <dbReference type="EC" id="1.2.7.11"/>
    </reaction>
</comment>
<evidence type="ECO:0000256" key="4">
    <source>
        <dbReference type="ARBA" id="ARBA00011631"/>
    </source>
</evidence>
<dbReference type="CDD" id="cd07035">
    <property type="entry name" value="TPP_PYR_POX_like"/>
    <property type="match status" value="1"/>
</dbReference>
<comment type="catalytic activity">
    <reaction evidence="9">
        <text>2 pyruvate + H(+) = (2S)-2-acetolactate + CO2</text>
        <dbReference type="Rhea" id="RHEA:25249"/>
        <dbReference type="ChEBI" id="CHEBI:15361"/>
        <dbReference type="ChEBI" id="CHEBI:15378"/>
        <dbReference type="ChEBI" id="CHEBI:16526"/>
        <dbReference type="ChEBI" id="CHEBI:58476"/>
        <dbReference type="EC" id="2.2.1.6"/>
    </reaction>
</comment>
<evidence type="ECO:0000256" key="2">
    <source>
        <dbReference type="ARBA" id="ARBA00005025"/>
    </source>
</evidence>
<evidence type="ECO:0000256" key="8">
    <source>
        <dbReference type="ARBA" id="ARBA00048893"/>
    </source>
</evidence>
<dbReference type="AlphaFoldDB" id="A0A3R9Q7Q0"/>
<comment type="cofactor">
    <cofactor evidence="9">
        <name>Mg(2+)</name>
        <dbReference type="ChEBI" id="CHEBI:18420"/>
    </cofactor>
    <text evidence="9">Binds 1 Mg(2+) ion per subunit.</text>
</comment>
<evidence type="ECO:0000256" key="3">
    <source>
        <dbReference type="ARBA" id="ARBA00007812"/>
    </source>
</evidence>
<dbReference type="NCBIfam" id="TIGR00118">
    <property type="entry name" value="acolac_lg"/>
    <property type="match status" value="1"/>
</dbReference>
<dbReference type="InterPro" id="IPR029061">
    <property type="entry name" value="THDP-binding"/>
</dbReference>
<dbReference type="GO" id="GO:0009099">
    <property type="term" value="P:L-valine biosynthetic process"/>
    <property type="evidence" value="ECO:0007669"/>
    <property type="project" value="UniProtKB-UniPathway"/>
</dbReference>
<keyword evidence="5 9" id="KW-0028">Amino-acid biosynthesis</keyword>
<dbReference type="FunFam" id="3.40.50.970:FF:000007">
    <property type="entry name" value="Acetolactate synthase"/>
    <property type="match status" value="1"/>
</dbReference>
<evidence type="ECO:0000313" key="13">
    <source>
        <dbReference type="EMBL" id="RSN67055.1"/>
    </source>
</evidence>
<keyword evidence="9 13" id="KW-0808">Transferase</keyword>
<dbReference type="Pfam" id="PF02775">
    <property type="entry name" value="TPP_enzyme_C"/>
    <property type="match status" value="1"/>
</dbReference>
<dbReference type="Proteomes" id="UP000278149">
    <property type="component" value="Unassembled WGS sequence"/>
</dbReference>
<dbReference type="GO" id="GO:0019164">
    <property type="term" value="F:pyruvate synthase activity"/>
    <property type="evidence" value="ECO:0007669"/>
    <property type="project" value="UniProtKB-ARBA"/>
</dbReference>
<proteinExistence type="inferred from homology"/>
<name>A0A3R9Q7Q0_9CREN</name>
<dbReference type="UniPathway" id="UPA00047">
    <property type="reaction ID" value="UER00055"/>
</dbReference>
<comment type="cofactor">
    <cofactor evidence="9">
        <name>thiamine diphosphate</name>
        <dbReference type="ChEBI" id="CHEBI:58937"/>
    </cofactor>
    <text evidence="9">Binds 1 thiamine pyrophosphate per subunit.</text>
</comment>
<dbReference type="InterPro" id="IPR029035">
    <property type="entry name" value="DHS-like_NAD/FAD-binding_dom"/>
</dbReference>
<keyword evidence="9" id="KW-0479">Metal-binding</keyword>
<evidence type="ECO:0000259" key="11">
    <source>
        <dbReference type="Pfam" id="PF02775"/>
    </source>
</evidence>
<feature type="domain" description="Thiamine pyrophosphate enzyme TPP-binding" evidence="11">
    <location>
        <begin position="416"/>
        <end position="563"/>
    </location>
</feature>
<dbReference type="GO" id="GO:0050660">
    <property type="term" value="F:flavin adenine dinucleotide binding"/>
    <property type="evidence" value="ECO:0007669"/>
    <property type="project" value="InterPro"/>
</dbReference>
<evidence type="ECO:0000259" key="12">
    <source>
        <dbReference type="Pfam" id="PF02776"/>
    </source>
</evidence>
<comment type="pathway">
    <text evidence="1 9">Amino-acid biosynthesis; L-isoleucine biosynthesis; L-isoleucine from 2-oxobutanoate: step 1/4.</text>
</comment>
<evidence type="ECO:0000256" key="1">
    <source>
        <dbReference type="ARBA" id="ARBA00004974"/>
    </source>
</evidence>
<dbReference type="GO" id="GO:0005948">
    <property type="term" value="C:acetolactate synthase complex"/>
    <property type="evidence" value="ECO:0007669"/>
    <property type="project" value="TreeGrafter"/>
</dbReference>
<feature type="domain" description="Thiamine pyrophosphate enzyme central" evidence="10">
    <location>
        <begin position="224"/>
        <end position="356"/>
    </location>
</feature>
<dbReference type="GO" id="GO:0018491">
    <property type="term" value="F:2-oxobutyrate synthase activity"/>
    <property type="evidence" value="ECO:0007669"/>
    <property type="project" value="UniProtKB-ARBA"/>
</dbReference>
<comment type="subunit">
    <text evidence="4">Heterodimer composed of an alpha and a beta subunit.</text>
</comment>
<dbReference type="InterPro" id="IPR045229">
    <property type="entry name" value="TPP_enz"/>
</dbReference>
<evidence type="ECO:0000256" key="9">
    <source>
        <dbReference type="RuleBase" id="RU003591"/>
    </source>
</evidence>
<evidence type="ECO:0000256" key="6">
    <source>
        <dbReference type="ARBA" id="ARBA00023052"/>
    </source>
</evidence>
<dbReference type="InterPro" id="IPR012846">
    <property type="entry name" value="Acetolactate_synth_lsu"/>
</dbReference>
<comment type="pathway">
    <text evidence="2 9">Amino-acid biosynthesis; L-valine biosynthesis; L-valine from pyruvate: step 1/4.</text>
</comment>
<dbReference type="EC" id="2.2.1.6" evidence="9"/>
<evidence type="ECO:0000259" key="10">
    <source>
        <dbReference type="Pfam" id="PF00205"/>
    </source>
</evidence>
<dbReference type="GO" id="GO:0030976">
    <property type="term" value="F:thiamine pyrophosphate binding"/>
    <property type="evidence" value="ECO:0007669"/>
    <property type="project" value="UniProtKB-UniRule"/>
</dbReference>
<dbReference type="GO" id="GO:0009097">
    <property type="term" value="P:isoleucine biosynthetic process"/>
    <property type="evidence" value="ECO:0007669"/>
    <property type="project" value="UniProtKB-UniPathway"/>
</dbReference>
<dbReference type="InterPro" id="IPR012000">
    <property type="entry name" value="Thiamin_PyroP_enz_cen_dom"/>
</dbReference>
<evidence type="ECO:0000256" key="7">
    <source>
        <dbReference type="ARBA" id="ARBA00023304"/>
    </source>
</evidence>